<evidence type="ECO:0000259" key="3">
    <source>
        <dbReference type="SMART" id="SM00822"/>
    </source>
</evidence>
<dbReference type="CDD" id="cd05233">
    <property type="entry name" value="SDR_c"/>
    <property type="match status" value="1"/>
</dbReference>
<evidence type="ECO:0000256" key="1">
    <source>
        <dbReference type="ARBA" id="ARBA00006484"/>
    </source>
</evidence>
<feature type="domain" description="Ketoreductase" evidence="3">
    <location>
        <begin position="12"/>
        <end position="178"/>
    </location>
</feature>
<comment type="similarity">
    <text evidence="1">Belongs to the short-chain dehydrogenases/reductases (SDR) family.</text>
</comment>
<dbReference type="Proteomes" id="UP000011205">
    <property type="component" value="Unassembled WGS sequence"/>
</dbReference>
<sequence>MNTTELTGMRALVTGGASGIGLAIAQMLAQHGAAVACLDLDPTGVTEPLTGIVCDVSDDDSVKSAVLQATSALGGLDIVVNNAGIGAQGTISDTPLPIWERLLDVNVLGAVRVTHAALPHLRRSPHPSVVNIASIAASAGLPARAAYSATKGAIQALTRAMAADHVREGIRVNSVSPGTVNTPWVQRLLAAADDPERELTALKARQPTGTLVQPQEVAAAVCYLASPLAASTTGIDLAVDGGMHGLRMPPRGVTRF</sequence>
<dbReference type="Gene3D" id="3.40.50.720">
    <property type="entry name" value="NAD(P)-binding Rossmann-like Domain"/>
    <property type="match status" value="1"/>
</dbReference>
<dbReference type="InterPro" id="IPR036291">
    <property type="entry name" value="NAD(P)-bd_dom_sf"/>
</dbReference>
<dbReference type="InterPro" id="IPR051122">
    <property type="entry name" value="SDR_DHRS6-like"/>
</dbReference>
<dbReference type="PROSITE" id="PS00061">
    <property type="entry name" value="ADH_SHORT"/>
    <property type="match status" value="1"/>
</dbReference>
<dbReference type="PANTHER" id="PTHR43477">
    <property type="entry name" value="DIHYDROANTICAPSIN 7-DEHYDROGENASE"/>
    <property type="match status" value="1"/>
</dbReference>
<dbReference type="AlphaFoldDB" id="L8PQ50"/>
<protein>
    <submittedName>
        <fullName evidence="4">Putative short chain dehydrogenase</fullName>
    </submittedName>
</protein>
<dbReference type="PANTHER" id="PTHR43477:SF1">
    <property type="entry name" value="DIHYDROANTICAPSIN 7-DEHYDROGENASE"/>
    <property type="match status" value="1"/>
</dbReference>
<dbReference type="EMBL" id="AMLP01000032">
    <property type="protein sequence ID" value="ELS58229.1"/>
    <property type="molecule type" value="Genomic_DNA"/>
</dbReference>
<dbReference type="PRINTS" id="PR00081">
    <property type="entry name" value="GDHRDH"/>
</dbReference>
<dbReference type="GO" id="GO:0016491">
    <property type="term" value="F:oxidoreductase activity"/>
    <property type="evidence" value="ECO:0007669"/>
    <property type="project" value="UniProtKB-KW"/>
</dbReference>
<dbReference type="InterPro" id="IPR020904">
    <property type="entry name" value="Sc_DH/Rdtase_CS"/>
</dbReference>
<dbReference type="Pfam" id="PF13561">
    <property type="entry name" value="adh_short_C2"/>
    <property type="match status" value="1"/>
</dbReference>
<dbReference type="InterPro" id="IPR002347">
    <property type="entry name" value="SDR_fam"/>
</dbReference>
<dbReference type="SUPFAM" id="SSF51735">
    <property type="entry name" value="NAD(P)-binding Rossmann-fold domains"/>
    <property type="match status" value="1"/>
</dbReference>
<evidence type="ECO:0000313" key="4">
    <source>
        <dbReference type="EMBL" id="ELS58229.1"/>
    </source>
</evidence>
<dbReference type="FunFam" id="3.40.50.720:FF:000084">
    <property type="entry name" value="Short-chain dehydrogenase reductase"/>
    <property type="match status" value="1"/>
</dbReference>
<proteinExistence type="inferred from homology"/>
<reference evidence="4 5" key="1">
    <citation type="journal article" date="2013" name="Genome Announc.">
        <title>Draft Genome Sequence of Streptomyces viridochromogenes Strain Tu57, Producer of Avilamycin.</title>
        <authorList>
            <person name="Gruning B.A."/>
            <person name="Erxleben A."/>
            <person name="Hahnlein A."/>
            <person name="Gunther S."/>
        </authorList>
    </citation>
    <scope>NUCLEOTIDE SEQUENCE [LARGE SCALE GENOMIC DNA]</scope>
    <source>
        <strain evidence="4 5">Tue57</strain>
    </source>
</reference>
<keyword evidence="2" id="KW-0560">Oxidoreductase</keyword>
<gene>
    <name evidence="4" type="ORF">STVIR_0780</name>
</gene>
<dbReference type="InterPro" id="IPR057326">
    <property type="entry name" value="KR_dom"/>
</dbReference>
<organism evidence="4 5">
    <name type="scientific">Streptomyces viridochromogenes Tue57</name>
    <dbReference type="NCBI Taxonomy" id="1160705"/>
    <lineage>
        <taxon>Bacteria</taxon>
        <taxon>Bacillati</taxon>
        <taxon>Actinomycetota</taxon>
        <taxon>Actinomycetes</taxon>
        <taxon>Kitasatosporales</taxon>
        <taxon>Streptomycetaceae</taxon>
        <taxon>Streptomyces</taxon>
    </lineage>
</organism>
<accession>L8PQ50</accession>
<dbReference type="PATRIC" id="fig|1160705.3.peg.776"/>
<name>L8PQ50_STRVR</name>
<comment type="caution">
    <text evidence="4">The sequence shown here is derived from an EMBL/GenBank/DDBJ whole genome shotgun (WGS) entry which is preliminary data.</text>
</comment>
<evidence type="ECO:0000313" key="5">
    <source>
        <dbReference type="Proteomes" id="UP000011205"/>
    </source>
</evidence>
<dbReference type="PRINTS" id="PR00080">
    <property type="entry name" value="SDRFAMILY"/>
</dbReference>
<dbReference type="RefSeq" id="WP_003996125.1">
    <property type="nucleotide sequence ID" value="NZ_AMLP01000032.1"/>
</dbReference>
<evidence type="ECO:0000256" key="2">
    <source>
        <dbReference type="ARBA" id="ARBA00023002"/>
    </source>
</evidence>
<dbReference type="SMART" id="SM00822">
    <property type="entry name" value="PKS_KR"/>
    <property type="match status" value="1"/>
</dbReference>